<comment type="caution">
    <text evidence="1">The sequence shown here is derived from an EMBL/GenBank/DDBJ whole genome shotgun (WGS) entry which is preliminary data.</text>
</comment>
<protein>
    <submittedName>
        <fullName evidence="1">Uncharacterized protein</fullName>
    </submittedName>
</protein>
<organism evidence="1 2">
    <name type="scientific">Euplotes crassus</name>
    <dbReference type="NCBI Taxonomy" id="5936"/>
    <lineage>
        <taxon>Eukaryota</taxon>
        <taxon>Sar</taxon>
        <taxon>Alveolata</taxon>
        <taxon>Ciliophora</taxon>
        <taxon>Intramacronucleata</taxon>
        <taxon>Spirotrichea</taxon>
        <taxon>Hypotrichia</taxon>
        <taxon>Euplotida</taxon>
        <taxon>Euplotidae</taxon>
        <taxon>Moneuplotes</taxon>
    </lineage>
</organism>
<keyword evidence="2" id="KW-1185">Reference proteome</keyword>
<sequence length="308" mass="36093">MEFKNVPNLSLKGKTFDASHLKTIIHSEQDEFDNYGTIAKPSSKYSHQQREYNHSVANKDMNTKMYSTSYSNLRRKKHSRSKASGSMKSHYSSLTEVVTNIRPSHYFISLPRHGISYMKSEPVQSDSILAKNTNEQKATKEQIEKIKEYVSCDGQIQEWKTQSNIGLPSSQRKESDRMRRTLKNFQSLRKTIFENQRKTNHSNNRWRESCGKVVHSMSGENRINTKSQRAKPFYKFIKKHNKDLKKFMSTDINWTRKKRVEGSEKNTFKRIQKVKTDTSKPLTLHGDKFCFKKCTLSHAMPRKERIII</sequence>
<accession>A0AAD1XJF9</accession>
<dbReference type="EMBL" id="CAMPGE010015092">
    <property type="protein sequence ID" value="CAI2373735.1"/>
    <property type="molecule type" value="Genomic_DNA"/>
</dbReference>
<evidence type="ECO:0000313" key="1">
    <source>
        <dbReference type="EMBL" id="CAI2373735.1"/>
    </source>
</evidence>
<name>A0AAD1XJF9_EUPCR</name>
<dbReference type="AlphaFoldDB" id="A0AAD1XJF9"/>
<evidence type="ECO:0000313" key="2">
    <source>
        <dbReference type="Proteomes" id="UP001295684"/>
    </source>
</evidence>
<gene>
    <name evidence="1" type="ORF">ECRASSUSDP1_LOCUS15082</name>
</gene>
<reference evidence="1" key="1">
    <citation type="submission" date="2023-07" db="EMBL/GenBank/DDBJ databases">
        <authorList>
            <consortium name="AG Swart"/>
            <person name="Singh M."/>
            <person name="Singh A."/>
            <person name="Seah K."/>
            <person name="Emmerich C."/>
        </authorList>
    </citation>
    <scope>NUCLEOTIDE SEQUENCE</scope>
    <source>
        <strain evidence="1">DP1</strain>
    </source>
</reference>
<proteinExistence type="predicted"/>
<dbReference type="Proteomes" id="UP001295684">
    <property type="component" value="Unassembled WGS sequence"/>
</dbReference>